<evidence type="ECO:0000313" key="1">
    <source>
        <dbReference type="EMBL" id="KAL0110221.1"/>
    </source>
</evidence>
<dbReference type="Proteomes" id="UP001430953">
    <property type="component" value="Unassembled WGS sequence"/>
</dbReference>
<comment type="caution">
    <text evidence="1">The sequence shown here is derived from an EMBL/GenBank/DDBJ whole genome shotgun (WGS) entry which is preliminary data.</text>
</comment>
<organism evidence="1 2">
    <name type="scientific">Cardiocondyla obscurior</name>
    <dbReference type="NCBI Taxonomy" id="286306"/>
    <lineage>
        <taxon>Eukaryota</taxon>
        <taxon>Metazoa</taxon>
        <taxon>Ecdysozoa</taxon>
        <taxon>Arthropoda</taxon>
        <taxon>Hexapoda</taxon>
        <taxon>Insecta</taxon>
        <taxon>Pterygota</taxon>
        <taxon>Neoptera</taxon>
        <taxon>Endopterygota</taxon>
        <taxon>Hymenoptera</taxon>
        <taxon>Apocrita</taxon>
        <taxon>Aculeata</taxon>
        <taxon>Formicoidea</taxon>
        <taxon>Formicidae</taxon>
        <taxon>Myrmicinae</taxon>
        <taxon>Cardiocondyla</taxon>
    </lineage>
</organism>
<accession>A0AAW2F6V2</accession>
<name>A0AAW2F6V2_9HYME</name>
<dbReference type="EMBL" id="JADYXP020000014">
    <property type="protein sequence ID" value="KAL0110221.1"/>
    <property type="molecule type" value="Genomic_DNA"/>
</dbReference>
<reference evidence="1 2" key="1">
    <citation type="submission" date="2023-03" db="EMBL/GenBank/DDBJ databases">
        <title>High recombination rates correlate with genetic variation in Cardiocondyla obscurior ants.</title>
        <authorList>
            <person name="Errbii M."/>
        </authorList>
    </citation>
    <scope>NUCLEOTIDE SEQUENCE [LARGE SCALE GENOMIC DNA]</scope>
    <source>
        <strain evidence="1">Alpha-2009</strain>
        <tissue evidence="1">Whole body</tissue>
    </source>
</reference>
<dbReference type="AlphaFoldDB" id="A0AAW2F6V2"/>
<protein>
    <submittedName>
        <fullName evidence="1">Uncharacterized protein</fullName>
    </submittedName>
</protein>
<proteinExistence type="predicted"/>
<keyword evidence="2" id="KW-1185">Reference proteome</keyword>
<evidence type="ECO:0000313" key="2">
    <source>
        <dbReference type="Proteomes" id="UP001430953"/>
    </source>
</evidence>
<gene>
    <name evidence="1" type="ORF">PUN28_013696</name>
</gene>
<sequence>MAGPFEKLTATADSPFCECRGFFNIERWHSTRRNSVFLTRTFRKMKLSRIRKERNANRRKTREALSRSLRITKRRNIGNGDGLFPLKFPSWCLNDVGRRIRYLGRSLGFPSVPLT</sequence>